<dbReference type="EMBL" id="VIGX01000076">
    <property type="protein sequence ID" value="TWS23167.1"/>
    <property type="molecule type" value="Genomic_DNA"/>
</dbReference>
<evidence type="ECO:0000256" key="2">
    <source>
        <dbReference type="ARBA" id="ARBA00022475"/>
    </source>
</evidence>
<keyword evidence="6" id="KW-0406">Ion transport</keyword>
<feature type="transmembrane region" description="Helical" evidence="10">
    <location>
        <begin position="93"/>
        <end position="115"/>
    </location>
</feature>
<evidence type="ECO:0000256" key="3">
    <source>
        <dbReference type="ARBA" id="ARBA00022692"/>
    </source>
</evidence>
<name>A0A5C5RJQ3_9ACTN</name>
<dbReference type="InterPro" id="IPR003691">
    <property type="entry name" value="FluC"/>
</dbReference>
<keyword evidence="6" id="KW-0407">Ion channel</keyword>
<keyword evidence="6" id="KW-0813">Transport</keyword>
<keyword evidence="3 10" id="KW-0812">Transmembrane</keyword>
<feature type="transmembrane region" description="Helical" evidence="10">
    <location>
        <begin position="59"/>
        <end position="78"/>
    </location>
</feature>
<dbReference type="Proteomes" id="UP000319375">
    <property type="component" value="Unassembled WGS sequence"/>
</dbReference>
<dbReference type="OrthoDB" id="5148600at2"/>
<evidence type="ECO:0000256" key="8">
    <source>
        <dbReference type="ARBA" id="ARBA00035585"/>
    </source>
</evidence>
<evidence type="ECO:0000256" key="7">
    <source>
        <dbReference type="ARBA" id="ARBA00035120"/>
    </source>
</evidence>
<evidence type="ECO:0000256" key="1">
    <source>
        <dbReference type="ARBA" id="ARBA00004651"/>
    </source>
</evidence>
<keyword evidence="2" id="KW-1003">Cell membrane</keyword>
<evidence type="ECO:0000256" key="4">
    <source>
        <dbReference type="ARBA" id="ARBA00022989"/>
    </source>
</evidence>
<dbReference type="Pfam" id="PF02537">
    <property type="entry name" value="CRCB"/>
    <property type="match status" value="1"/>
</dbReference>
<dbReference type="HAMAP" id="MF_00454">
    <property type="entry name" value="FluC"/>
    <property type="match status" value="1"/>
</dbReference>
<feature type="non-terminal residue" evidence="11">
    <location>
        <position position="1"/>
    </location>
</feature>
<comment type="caution">
    <text evidence="11">The sequence shown here is derived from an EMBL/GenBank/DDBJ whole genome shotgun (WGS) entry which is preliminary data.</text>
</comment>
<proteinExistence type="inferred from homology"/>
<dbReference type="GO" id="GO:1903425">
    <property type="term" value="F:fluoride transmembrane transporter activity"/>
    <property type="evidence" value="ECO:0007669"/>
    <property type="project" value="TreeGrafter"/>
</dbReference>
<evidence type="ECO:0000313" key="12">
    <source>
        <dbReference type="Proteomes" id="UP000319375"/>
    </source>
</evidence>
<keyword evidence="4 10" id="KW-1133">Transmembrane helix</keyword>
<reference evidence="11 12" key="1">
    <citation type="submission" date="2019-06" db="EMBL/GenBank/DDBJ databases">
        <title>Tsukamurella conjunctivitidis sp. nov., Tsukamurella assacharolytica sp. nov. and Tsukamurella sputae sp. nov. isolated from patients with conjunctivitis, bacteraemia (lymphoma) and respiratory infection (sputum) in Hong Kong.</title>
        <authorList>
            <person name="Teng J.L.L."/>
            <person name="Lee H.H."/>
            <person name="Fong J.Y.H."/>
            <person name="Fok K.M.N."/>
            <person name="Lau S.K.P."/>
            <person name="Woo P.C.Y."/>
        </authorList>
    </citation>
    <scope>NUCLEOTIDE SEQUENCE [LARGE SCALE GENOMIC DNA]</scope>
    <source>
        <strain evidence="11 12">HKU72</strain>
    </source>
</reference>
<accession>A0A5C5RJQ3</accession>
<keyword evidence="5 10" id="KW-0472">Membrane</keyword>
<organism evidence="11 12">
    <name type="scientific">Tsukamurella conjunctivitidis</name>
    <dbReference type="NCBI Taxonomy" id="2592068"/>
    <lineage>
        <taxon>Bacteria</taxon>
        <taxon>Bacillati</taxon>
        <taxon>Actinomycetota</taxon>
        <taxon>Actinomycetes</taxon>
        <taxon>Mycobacteriales</taxon>
        <taxon>Tsukamurellaceae</taxon>
        <taxon>Tsukamurella</taxon>
    </lineage>
</organism>
<evidence type="ECO:0000256" key="5">
    <source>
        <dbReference type="ARBA" id="ARBA00023136"/>
    </source>
</evidence>
<keyword evidence="12" id="KW-1185">Reference proteome</keyword>
<feature type="transmembrane region" description="Helical" evidence="10">
    <location>
        <begin position="27"/>
        <end position="47"/>
    </location>
</feature>
<comment type="catalytic activity">
    <reaction evidence="8">
        <text>fluoride(in) = fluoride(out)</text>
        <dbReference type="Rhea" id="RHEA:76159"/>
        <dbReference type="ChEBI" id="CHEBI:17051"/>
    </reaction>
    <physiologicalReaction direction="left-to-right" evidence="8">
        <dbReference type="Rhea" id="RHEA:76160"/>
    </physiologicalReaction>
</comment>
<dbReference type="RefSeq" id="WP_146489430.1">
    <property type="nucleotide sequence ID" value="NZ_VIGX01000076.1"/>
</dbReference>
<comment type="subcellular location">
    <subcellularLocation>
        <location evidence="1">Cell membrane</location>
        <topology evidence="1">Multi-pass membrane protein</topology>
    </subcellularLocation>
</comment>
<evidence type="ECO:0000313" key="11">
    <source>
        <dbReference type="EMBL" id="TWS23167.1"/>
    </source>
</evidence>
<dbReference type="PANTHER" id="PTHR28259:SF1">
    <property type="entry name" value="FLUORIDE EXPORT PROTEIN 1-RELATED"/>
    <property type="match status" value="1"/>
</dbReference>
<comment type="function">
    <text evidence="9">Fluoride-specific ion channel. Important for reducing fluoride concentration in the cell, thus reducing its toxicity.</text>
</comment>
<dbReference type="GO" id="GO:0005886">
    <property type="term" value="C:plasma membrane"/>
    <property type="evidence" value="ECO:0007669"/>
    <property type="project" value="UniProtKB-SubCell"/>
</dbReference>
<dbReference type="PANTHER" id="PTHR28259">
    <property type="entry name" value="FLUORIDE EXPORT PROTEIN 1-RELATED"/>
    <property type="match status" value="1"/>
</dbReference>
<comment type="similarity">
    <text evidence="7">Belongs to the fluoride channel Fluc/FEX (TC 1.A.43) family.</text>
</comment>
<gene>
    <name evidence="11" type="ORF">FK530_24435</name>
</gene>
<evidence type="ECO:0000256" key="10">
    <source>
        <dbReference type="SAM" id="Phobius"/>
    </source>
</evidence>
<sequence length="155" mass="16039">GLGGAVGTLARTALETMHPAGAGSFPWTTWMINMVGSFLLGVLQESLALSGDDVGWRRAARIGIGTGVIGGFTTYSTFVLESDRLLGGPESDIVVGLVYVVGSVTLGLVCAMLGIQSAKSAVTTLRRDRPEDEVLADVAPVDEVVAESAEDEGRS</sequence>
<dbReference type="AlphaFoldDB" id="A0A5C5RJQ3"/>
<evidence type="ECO:0000256" key="9">
    <source>
        <dbReference type="ARBA" id="ARBA00049940"/>
    </source>
</evidence>
<protein>
    <submittedName>
        <fullName evidence="11">CrcB family protein</fullName>
    </submittedName>
</protein>
<evidence type="ECO:0000256" key="6">
    <source>
        <dbReference type="ARBA" id="ARBA00023303"/>
    </source>
</evidence>